<dbReference type="KEGG" id="ure:UREG_04647"/>
<feature type="compositionally biased region" description="Pro residues" evidence="1">
    <location>
        <begin position="128"/>
        <end position="139"/>
    </location>
</feature>
<dbReference type="RefSeq" id="XP_002545130.1">
    <property type="nucleotide sequence ID" value="XM_002545084.1"/>
</dbReference>
<dbReference type="GO" id="GO:0006396">
    <property type="term" value="P:RNA processing"/>
    <property type="evidence" value="ECO:0007669"/>
    <property type="project" value="InterPro"/>
</dbReference>
<dbReference type="VEuPathDB" id="FungiDB:UREG_04647"/>
<dbReference type="GeneID" id="8440032"/>
<evidence type="ECO:0000256" key="1">
    <source>
        <dbReference type="SAM" id="MobiDB-lite"/>
    </source>
</evidence>
<dbReference type="STRING" id="336963.C4JQ93"/>
<evidence type="ECO:0000313" key="2">
    <source>
        <dbReference type="EMBL" id="EEP79801.1"/>
    </source>
</evidence>
<dbReference type="Proteomes" id="UP000002058">
    <property type="component" value="Unassembled WGS sequence"/>
</dbReference>
<organism evidence="2 3">
    <name type="scientific">Uncinocarpus reesii (strain UAMH 1704)</name>
    <dbReference type="NCBI Taxonomy" id="336963"/>
    <lineage>
        <taxon>Eukaryota</taxon>
        <taxon>Fungi</taxon>
        <taxon>Dikarya</taxon>
        <taxon>Ascomycota</taxon>
        <taxon>Pezizomycotina</taxon>
        <taxon>Eurotiomycetes</taxon>
        <taxon>Eurotiomycetidae</taxon>
        <taxon>Onygenales</taxon>
        <taxon>Onygenaceae</taxon>
        <taxon>Uncinocarpus</taxon>
    </lineage>
</organism>
<feature type="region of interest" description="Disordered" evidence="1">
    <location>
        <begin position="109"/>
        <end position="240"/>
    </location>
</feature>
<dbReference type="eggNOG" id="ENOG502SC64">
    <property type="taxonomic scope" value="Eukaryota"/>
</dbReference>
<proteinExistence type="predicted"/>
<protein>
    <submittedName>
        <fullName evidence="2">Uncharacterized protein</fullName>
    </submittedName>
</protein>
<sequence>MNQTGTIAQLNFLKRSAEILSSGSPSTSAHLLTVHNQLLHEQSKPISHAQQREFCPSCGTIRSLPLTCTVSSQSRVRKPTRRGRTSPSPSKKSAVVYNCLQCHQQTIHPFEKSEQHQRKKDKLSVNSPPAPRQNNPSPPTTTVASPGTVKAKSNSENASSKKRAKARKQGLLAALQASKPPTTTVASPGTVKAKSNSENASSKKRAKARKQGLLAALQASKPPTTQASSTSLGLLDFLQP</sequence>
<dbReference type="EMBL" id="CH476616">
    <property type="protein sequence ID" value="EEP79801.1"/>
    <property type="molecule type" value="Genomic_DNA"/>
</dbReference>
<dbReference type="Pfam" id="PF04032">
    <property type="entry name" value="Rpr2"/>
    <property type="match status" value="1"/>
</dbReference>
<dbReference type="HOGENOM" id="CLU_081044_1_0_1"/>
<dbReference type="InterPro" id="IPR007175">
    <property type="entry name" value="Rpr2/Snm1/Rpp21"/>
</dbReference>
<gene>
    <name evidence="2" type="ORF">UREG_04647</name>
</gene>
<dbReference type="InParanoid" id="C4JQ93"/>
<reference evidence="3" key="1">
    <citation type="journal article" date="2009" name="Genome Res.">
        <title>Comparative genomic analyses of the human fungal pathogens Coccidioides and their relatives.</title>
        <authorList>
            <person name="Sharpton T.J."/>
            <person name="Stajich J.E."/>
            <person name="Rounsley S.D."/>
            <person name="Gardner M.J."/>
            <person name="Wortman J.R."/>
            <person name="Jordar V.S."/>
            <person name="Maiti R."/>
            <person name="Kodira C.D."/>
            <person name="Neafsey D.E."/>
            <person name="Zeng Q."/>
            <person name="Hung C.-Y."/>
            <person name="McMahan C."/>
            <person name="Muszewska A."/>
            <person name="Grynberg M."/>
            <person name="Mandel M.A."/>
            <person name="Kellner E.M."/>
            <person name="Barker B.M."/>
            <person name="Galgiani J.N."/>
            <person name="Orbach M.J."/>
            <person name="Kirkland T.N."/>
            <person name="Cole G.T."/>
            <person name="Henn M.R."/>
            <person name="Birren B.W."/>
            <person name="Taylor J.W."/>
        </authorList>
    </citation>
    <scope>NUCLEOTIDE SEQUENCE [LARGE SCALE GENOMIC DNA]</scope>
    <source>
        <strain evidence="3">UAMH 1704</strain>
    </source>
</reference>
<keyword evidence="3" id="KW-1185">Reference proteome</keyword>
<name>C4JQ93_UNCRE</name>
<feature type="compositionally biased region" description="Basic residues" evidence="1">
    <location>
        <begin position="75"/>
        <end position="84"/>
    </location>
</feature>
<accession>C4JQ93</accession>
<evidence type="ECO:0000313" key="3">
    <source>
        <dbReference type="Proteomes" id="UP000002058"/>
    </source>
</evidence>
<dbReference type="OMA" id="LHCDNCQ"/>
<feature type="region of interest" description="Disordered" evidence="1">
    <location>
        <begin position="70"/>
        <end position="93"/>
    </location>
</feature>
<dbReference type="AlphaFoldDB" id="C4JQ93"/>
<feature type="compositionally biased region" description="Polar residues" evidence="1">
    <location>
        <begin position="221"/>
        <end position="232"/>
    </location>
</feature>
<dbReference type="OrthoDB" id="438080at2759"/>